<evidence type="ECO:0000313" key="4">
    <source>
        <dbReference type="Proteomes" id="UP000197097"/>
    </source>
</evidence>
<comment type="caution">
    <text evidence="3">The sequence shown here is derived from an EMBL/GenBank/DDBJ whole genome shotgun (WGS) entry which is preliminary data.</text>
</comment>
<dbReference type="InterPro" id="IPR020904">
    <property type="entry name" value="Sc_DH/Rdtase_CS"/>
</dbReference>
<sequence length="251" mass="26204">MTDRIIIVTGAGQGVGQGIALAFAAQGDTVVLAGRTLSKLAETKRMIDQRGQGTARAIECNVKSAASLGELVSQTVAEFGGIDILVNNAQEVPNGELLAVADDAFIAGFESGPLATLRLMKLVQPHMAARGGGVIFNLVSSVIHRWDMTGYGAYAATKSAIQSLTRGAAAEWGKDKIRVLNVAPHAESPGLKGWAEKNPDEARAFFKTIPLGRVGQCEEDIGRAVVALCGPEMAYLTGATIPLDGGQANFD</sequence>
<evidence type="ECO:0000256" key="1">
    <source>
        <dbReference type="ARBA" id="ARBA00006484"/>
    </source>
</evidence>
<dbReference type="CDD" id="cd05233">
    <property type="entry name" value="SDR_c"/>
    <property type="match status" value="1"/>
</dbReference>
<dbReference type="Gene3D" id="3.40.50.720">
    <property type="entry name" value="NAD(P)-binding Rossmann-like Domain"/>
    <property type="match status" value="1"/>
</dbReference>
<protein>
    <submittedName>
        <fullName evidence="3">3-oxoacyl-ACP reductase</fullName>
    </submittedName>
</protein>
<dbReference type="GO" id="GO:0016491">
    <property type="term" value="F:oxidoreductase activity"/>
    <property type="evidence" value="ECO:0007669"/>
    <property type="project" value="UniProtKB-KW"/>
</dbReference>
<dbReference type="InterPro" id="IPR002347">
    <property type="entry name" value="SDR_fam"/>
</dbReference>
<dbReference type="AlphaFoldDB" id="A0A246JU01"/>
<keyword evidence="4" id="KW-1185">Reference proteome</keyword>
<dbReference type="PRINTS" id="PR00081">
    <property type="entry name" value="GDHRDH"/>
</dbReference>
<dbReference type="Proteomes" id="UP000197097">
    <property type="component" value="Unassembled WGS sequence"/>
</dbReference>
<dbReference type="PANTHER" id="PTHR43639">
    <property type="entry name" value="OXIDOREDUCTASE, SHORT-CHAIN DEHYDROGENASE/REDUCTASE FAMILY (AFU_ORTHOLOGUE AFUA_5G02870)"/>
    <property type="match status" value="1"/>
</dbReference>
<gene>
    <name evidence="3" type="ORF">CDQ91_10670</name>
</gene>
<proteinExistence type="inferred from homology"/>
<reference evidence="3 4" key="1">
    <citation type="journal article" date="2002" name="Int. J. Syst. Evol. Microbiol.">
        <title>Sphingopyxis witflariensis sp. nov., isolated from activated sludge.</title>
        <authorList>
            <person name="Kampfer P."/>
            <person name="Witzenberger R."/>
            <person name="Denner E.B."/>
            <person name="Busse H.J."/>
            <person name="Neef A."/>
        </authorList>
    </citation>
    <scope>NUCLEOTIDE SEQUENCE [LARGE SCALE GENOMIC DNA]</scope>
    <source>
        <strain evidence="3 4">DSM 14551</strain>
    </source>
</reference>
<organism evidence="3 4">
    <name type="scientific">Sphingopyxis witflariensis</name>
    <dbReference type="NCBI Taxonomy" id="173675"/>
    <lineage>
        <taxon>Bacteria</taxon>
        <taxon>Pseudomonadati</taxon>
        <taxon>Pseudomonadota</taxon>
        <taxon>Alphaproteobacteria</taxon>
        <taxon>Sphingomonadales</taxon>
        <taxon>Sphingomonadaceae</taxon>
        <taxon>Sphingopyxis</taxon>
    </lineage>
</organism>
<dbReference type="Pfam" id="PF13561">
    <property type="entry name" value="adh_short_C2"/>
    <property type="match status" value="1"/>
</dbReference>
<dbReference type="InterPro" id="IPR036291">
    <property type="entry name" value="NAD(P)-bd_dom_sf"/>
</dbReference>
<dbReference type="PANTHER" id="PTHR43639:SF1">
    <property type="entry name" value="SHORT-CHAIN DEHYDROGENASE_REDUCTASE FAMILY PROTEIN"/>
    <property type="match status" value="1"/>
</dbReference>
<dbReference type="PROSITE" id="PS00061">
    <property type="entry name" value="ADH_SHORT"/>
    <property type="match status" value="1"/>
</dbReference>
<accession>A0A246JU01</accession>
<dbReference type="SUPFAM" id="SSF51735">
    <property type="entry name" value="NAD(P)-binding Rossmann-fold domains"/>
    <property type="match status" value="1"/>
</dbReference>
<evidence type="ECO:0000256" key="2">
    <source>
        <dbReference type="ARBA" id="ARBA00023002"/>
    </source>
</evidence>
<name>A0A246JU01_9SPHN</name>
<dbReference type="OrthoDB" id="9789398at2"/>
<dbReference type="PRINTS" id="PR00080">
    <property type="entry name" value="SDRFAMILY"/>
</dbReference>
<comment type="similarity">
    <text evidence="1">Belongs to the short-chain dehydrogenases/reductases (SDR) family.</text>
</comment>
<evidence type="ECO:0000313" key="3">
    <source>
        <dbReference type="EMBL" id="OWQ96529.1"/>
    </source>
</evidence>
<dbReference type="EMBL" id="NISJ01000005">
    <property type="protein sequence ID" value="OWQ96529.1"/>
    <property type="molecule type" value="Genomic_DNA"/>
</dbReference>
<keyword evidence="2" id="KW-0560">Oxidoreductase</keyword>
<dbReference type="RefSeq" id="WP_088472728.1">
    <property type="nucleotide sequence ID" value="NZ_NISJ01000005.1"/>
</dbReference>